<dbReference type="InterPro" id="IPR009100">
    <property type="entry name" value="AcylCoA_DH/oxidase_NM_dom_sf"/>
</dbReference>
<dbReference type="SUPFAM" id="SSF56645">
    <property type="entry name" value="Acyl-CoA dehydrogenase NM domain-like"/>
    <property type="match status" value="1"/>
</dbReference>
<dbReference type="GO" id="GO:0016627">
    <property type="term" value="F:oxidoreductase activity, acting on the CH-CH group of donors"/>
    <property type="evidence" value="ECO:0007669"/>
    <property type="project" value="InterPro"/>
</dbReference>
<gene>
    <name evidence="1" type="ORF">C1Y40_02183</name>
</gene>
<accession>A0A2S8BLP6</accession>
<sequence length="111" mass="12869">MDFSRVELSDEDAAFRDEVRALLAEQVTEDVIRRDRETGDNFDEGVHLALGAAGYLEKEWKPEADGGFSRVRRRIWELEKRRAEVPWVTWGTTSMVRARWSSSARPNSRTK</sequence>
<proteinExistence type="predicted"/>
<dbReference type="EMBL" id="PPEA01000309">
    <property type="protein sequence ID" value="PQM47614.1"/>
    <property type="molecule type" value="Genomic_DNA"/>
</dbReference>
<evidence type="ECO:0000313" key="2">
    <source>
        <dbReference type="Proteomes" id="UP000238296"/>
    </source>
</evidence>
<organism evidence="1 2">
    <name type="scientific">Mycobacterium talmoniae</name>
    <dbReference type="NCBI Taxonomy" id="1858794"/>
    <lineage>
        <taxon>Bacteria</taxon>
        <taxon>Bacillati</taxon>
        <taxon>Actinomycetota</taxon>
        <taxon>Actinomycetes</taxon>
        <taxon>Mycobacteriales</taxon>
        <taxon>Mycobacteriaceae</taxon>
        <taxon>Mycobacterium</taxon>
    </lineage>
</organism>
<reference evidence="1 2" key="1">
    <citation type="journal article" date="2017" name="Int. J. Syst. Evol. Microbiol.">
        <title>Mycobacterium talmoniae sp. nov., a slowly growing mycobacterium isolated from human respiratory samples.</title>
        <authorList>
            <person name="Davidson R.M."/>
            <person name="DeGroote M.A."/>
            <person name="Marola J.L."/>
            <person name="Buss S."/>
            <person name="Jones V."/>
            <person name="McNeil M.R."/>
            <person name="Freifeld A.G."/>
            <person name="Elaine Epperson L."/>
            <person name="Hasan N.A."/>
            <person name="Jackson M."/>
            <person name="Iwen P.C."/>
            <person name="Salfinger M."/>
            <person name="Strong M."/>
        </authorList>
    </citation>
    <scope>NUCLEOTIDE SEQUENCE [LARGE SCALE GENOMIC DNA]</scope>
    <source>
        <strain evidence="1 2">ATCC BAA-2683</strain>
    </source>
</reference>
<dbReference type="Gene3D" id="1.10.540.10">
    <property type="entry name" value="Acyl-CoA dehydrogenase/oxidase, N-terminal domain"/>
    <property type="match status" value="1"/>
</dbReference>
<name>A0A2S8BLP6_9MYCO</name>
<dbReference type="GO" id="GO:0050660">
    <property type="term" value="F:flavin adenine dinucleotide binding"/>
    <property type="evidence" value="ECO:0007669"/>
    <property type="project" value="InterPro"/>
</dbReference>
<comment type="caution">
    <text evidence="1">The sequence shown here is derived from an EMBL/GenBank/DDBJ whole genome shotgun (WGS) entry which is preliminary data.</text>
</comment>
<dbReference type="Proteomes" id="UP000238296">
    <property type="component" value="Unassembled WGS sequence"/>
</dbReference>
<evidence type="ECO:0000313" key="1">
    <source>
        <dbReference type="EMBL" id="PQM47614.1"/>
    </source>
</evidence>
<dbReference type="AlphaFoldDB" id="A0A2S8BLP6"/>
<dbReference type="InterPro" id="IPR037069">
    <property type="entry name" value="AcylCoA_DH/ox_N_sf"/>
</dbReference>
<protein>
    <submittedName>
        <fullName evidence="1">Uncharacterized protein</fullName>
    </submittedName>
</protein>